<evidence type="ECO:0000256" key="4">
    <source>
        <dbReference type="ARBA" id="ARBA00012381"/>
    </source>
</evidence>
<evidence type="ECO:0000256" key="7">
    <source>
        <dbReference type="ARBA" id="ARBA00022842"/>
    </source>
</evidence>
<dbReference type="InterPro" id="IPR015376">
    <property type="entry name" value="Znr_NADH_PPase"/>
</dbReference>
<dbReference type="EMBL" id="JBHUFZ010000026">
    <property type="protein sequence ID" value="MFD1890769.1"/>
    <property type="molecule type" value="Genomic_DNA"/>
</dbReference>
<evidence type="ECO:0000256" key="1">
    <source>
        <dbReference type="ARBA" id="ARBA00001946"/>
    </source>
</evidence>
<dbReference type="InterPro" id="IPR015797">
    <property type="entry name" value="NUDIX_hydrolase-like_dom_sf"/>
</dbReference>
<dbReference type="CDD" id="cd03429">
    <property type="entry name" value="NUDIX_NADH_pyrophosphatase_Nudt13"/>
    <property type="match status" value="1"/>
</dbReference>
<evidence type="ECO:0000313" key="11">
    <source>
        <dbReference type="EMBL" id="MFD1890769.1"/>
    </source>
</evidence>
<organism evidence="11 12">
    <name type="scientific">Luteococcus peritonei</name>
    <dbReference type="NCBI Taxonomy" id="88874"/>
    <lineage>
        <taxon>Bacteria</taxon>
        <taxon>Bacillati</taxon>
        <taxon>Actinomycetota</taxon>
        <taxon>Actinomycetes</taxon>
        <taxon>Propionibacteriales</taxon>
        <taxon>Propionibacteriaceae</taxon>
        <taxon>Luteococcus</taxon>
    </lineage>
</organism>
<keyword evidence="8" id="KW-0520">NAD</keyword>
<proteinExistence type="inferred from homology"/>
<comment type="caution">
    <text evidence="11">The sequence shown here is derived from an EMBL/GenBank/DDBJ whole genome shotgun (WGS) entry which is preliminary data.</text>
</comment>
<evidence type="ECO:0000256" key="5">
    <source>
        <dbReference type="ARBA" id="ARBA00022723"/>
    </source>
</evidence>
<dbReference type="Pfam" id="PF00293">
    <property type="entry name" value="NUDIX"/>
    <property type="match status" value="1"/>
</dbReference>
<dbReference type="PANTHER" id="PTHR42904:SF6">
    <property type="entry name" value="NAD-CAPPED RNA HYDROLASE NUDT12"/>
    <property type="match status" value="1"/>
</dbReference>
<dbReference type="Proteomes" id="UP001597326">
    <property type="component" value="Unassembled WGS sequence"/>
</dbReference>
<comment type="cofactor">
    <cofactor evidence="2">
        <name>Zn(2+)</name>
        <dbReference type="ChEBI" id="CHEBI:29105"/>
    </cofactor>
</comment>
<dbReference type="Gene3D" id="3.90.79.10">
    <property type="entry name" value="Nucleoside Triphosphate Pyrophosphohydrolase"/>
    <property type="match status" value="1"/>
</dbReference>
<dbReference type="PANTHER" id="PTHR42904">
    <property type="entry name" value="NUDIX HYDROLASE, NUDC SUBFAMILY"/>
    <property type="match status" value="1"/>
</dbReference>
<comment type="cofactor">
    <cofactor evidence="1">
        <name>Mg(2+)</name>
        <dbReference type="ChEBI" id="CHEBI:18420"/>
    </cofactor>
</comment>
<reference evidence="12" key="1">
    <citation type="journal article" date="2019" name="Int. J. Syst. Evol. Microbiol.">
        <title>The Global Catalogue of Microorganisms (GCM) 10K type strain sequencing project: providing services to taxonomists for standard genome sequencing and annotation.</title>
        <authorList>
            <consortium name="The Broad Institute Genomics Platform"/>
            <consortium name="The Broad Institute Genome Sequencing Center for Infectious Disease"/>
            <person name="Wu L."/>
            <person name="Ma J."/>
        </authorList>
    </citation>
    <scope>NUCLEOTIDE SEQUENCE [LARGE SCALE GENOMIC DNA]</scope>
    <source>
        <strain evidence="12">CAIM 431</strain>
    </source>
</reference>
<keyword evidence="7" id="KW-0460">Magnesium</keyword>
<dbReference type="SUPFAM" id="SSF55811">
    <property type="entry name" value="Nudix"/>
    <property type="match status" value="1"/>
</dbReference>
<evidence type="ECO:0000256" key="9">
    <source>
        <dbReference type="ARBA" id="ARBA00023679"/>
    </source>
</evidence>
<dbReference type="InterPro" id="IPR049734">
    <property type="entry name" value="NudC-like_C"/>
</dbReference>
<feature type="domain" description="Nudix hydrolase" evidence="10">
    <location>
        <begin position="144"/>
        <end position="267"/>
    </location>
</feature>
<dbReference type="Pfam" id="PF09297">
    <property type="entry name" value="Zn_ribbon_NUD"/>
    <property type="match status" value="1"/>
</dbReference>
<keyword evidence="12" id="KW-1185">Reference proteome</keyword>
<evidence type="ECO:0000256" key="3">
    <source>
        <dbReference type="ARBA" id="ARBA00009595"/>
    </source>
</evidence>
<evidence type="ECO:0000259" key="10">
    <source>
        <dbReference type="PROSITE" id="PS51462"/>
    </source>
</evidence>
<dbReference type="PROSITE" id="PS00893">
    <property type="entry name" value="NUDIX_BOX"/>
    <property type="match status" value="1"/>
</dbReference>
<dbReference type="Gene3D" id="3.90.79.20">
    <property type="match status" value="1"/>
</dbReference>
<keyword evidence="5" id="KW-0479">Metal-binding</keyword>
<protein>
    <recommendedName>
        <fullName evidence="4">NAD(+) diphosphatase</fullName>
        <ecNumber evidence="4">3.6.1.22</ecNumber>
    </recommendedName>
</protein>
<dbReference type="EC" id="3.6.1.22" evidence="4"/>
<accession>A0ABW4RXF9</accession>
<comment type="catalytic activity">
    <reaction evidence="9">
        <text>a 5'-end NAD(+)-phospho-ribonucleoside in mRNA + H2O = a 5'-end phospho-adenosine-phospho-ribonucleoside in mRNA + beta-nicotinamide D-ribonucleotide + 2 H(+)</text>
        <dbReference type="Rhea" id="RHEA:60876"/>
        <dbReference type="Rhea" id="RHEA-COMP:15698"/>
        <dbReference type="Rhea" id="RHEA-COMP:15719"/>
        <dbReference type="ChEBI" id="CHEBI:14649"/>
        <dbReference type="ChEBI" id="CHEBI:15377"/>
        <dbReference type="ChEBI" id="CHEBI:15378"/>
        <dbReference type="ChEBI" id="CHEBI:144029"/>
        <dbReference type="ChEBI" id="CHEBI:144051"/>
    </reaction>
    <physiologicalReaction direction="left-to-right" evidence="9">
        <dbReference type="Rhea" id="RHEA:60877"/>
    </physiologicalReaction>
</comment>
<gene>
    <name evidence="11" type="primary">nudC</name>
    <name evidence="11" type="ORF">ACFSCS_11335</name>
</gene>
<name>A0ABW4RXF9_9ACTN</name>
<evidence type="ECO:0000256" key="2">
    <source>
        <dbReference type="ARBA" id="ARBA00001947"/>
    </source>
</evidence>
<evidence type="ECO:0000256" key="6">
    <source>
        <dbReference type="ARBA" id="ARBA00022801"/>
    </source>
</evidence>
<dbReference type="RefSeq" id="WP_343874075.1">
    <property type="nucleotide sequence ID" value="NZ_BAAAIX010000025.1"/>
</dbReference>
<sequence length="288" mass="31034">MSEVWNLHSRLDRMGLARVEPQTLEALWAEPGALLVEVGEGGLVADPLGRPVTGSYNPQRDVLLGRTDGPDGHVWFARRGELTEGRTLRSTDFDAADLEVVTAATAVLAWHDAARFCERCGAATQMSAGGFQRTCTACGRLAFPRTDPAMIVAVLDEQDRLLLAHQASWPEGRVSILAGFLEAGESAEHAVVREVREESGLEVSAAHFLSSQPWPYPRSLMLGYVARAAGEVRVDGEELAWATWYTPEDLAAAEAGGLTLPGLGSIAGRIIQAWRRGELPRPELGSGL</sequence>
<keyword evidence="6 11" id="KW-0378">Hydrolase</keyword>
<evidence type="ECO:0000256" key="8">
    <source>
        <dbReference type="ARBA" id="ARBA00023027"/>
    </source>
</evidence>
<dbReference type="InterPro" id="IPR050241">
    <property type="entry name" value="NAD-cap_RNA_hydrolase_NudC"/>
</dbReference>
<dbReference type="NCBIfam" id="NF001299">
    <property type="entry name" value="PRK00241.1"/>
    <property type="match status" value="1"/>
</dbReference>
<dbReference type="GO" id="GO:0016787">
    <property type="term" value="F:hydrolase activity"/>
    <property type="evidence" value="ECO:0007669"/>
    <property type="project" value="UniProtKB-KW"/>
</dbReference>
<dbReference type="PROSITE" id="PS51462">
    <property type="entry name" value="NUDIX"/>
    <property type="match status" value="1"/>
</dbReference>
<dbReference type="InterPro" id="IPR000086">
    <property type="entry name" value="NUDIX_hydrolase_dom"/>
</dbReference>
<evidence type="ECO:0000313" key="12">
    <source>
        <dbReference type="Proteomes" id="UP001597326"/>
    </source>
</evidence>
<comment type="similarity">
    <text evidence="3">Belongs to the Nudix hydrolase family. NudC subfamily.</text>
</comment>
<dbReference type="InterPro" id="IPR020084">
    <property type="entry name" value="NUDIX_hydrolase_CS"/>
</dbReference>